<sequence length="71" mass="8285">MTFPLRLCHLFTIESCASCILLQELLLDDSFLGWAAQCFPFSPLVFFNFVFPIFLSPSIYLPRYLLFYPLP</sequence>
<keyword evidence="1" id="KW-0812">Transmembrane</keyword>
<keyword evidence="1" id="KW-1133">Transmembrane helix</keyword>
<proteinExistence type="predicted"/>
<dbReference type="AlphaFoldDB" id="A0A2M3ZV27"/>
<evidence type="ECO:0000256" key="1">
    <source>
        <dbReference type="SAM" id="Phobius"/>
    </source>
</evidence>
<dbReference type="EMBL" id="GGFM01011620">
    <property type="protein sequence ID" value="MBW32371.1"/>
    <property type="molecule type" value="Transcribed_RNA"/>
</dbReference>
<organism evidence="2">
    <name type="scientific">Anopheles braziliensis</name>
    <dbReference type="NCBI Taxonomy" id="58242"/>
    <lineage>
        <taxon>Eukaryota</taxon>
        <taxon>Metazoa</taxon>
        <taxon>Ecdysozoa</taxon>
        <taxon>Arthropoda</taxon>
        <taxon>Hexapoda</taxon>
        <taxon>Insecta</taxon>
        <taxon>Pterygota</taxon>
        <taxon>Neoptera</taxon>
        <taxon>Endopterygota</taxon>
        <taxon>Diptera</taxon>
        <taxon>Nematocera</taxon>
        <taxon>Culicoidea</taxon>
        <taxon>Culicidae</taxon>
        <taxon>Anophelinae</taxon>
        <taxon>Anopheles</taxon>
    </lineage>
</organism>
<feature type="transmembrane region" description="Helical" evidence="1">
    <location>
        <begin position="31"/>
        <end position="55"/>
    </location>
</feature>
<accession>A0A2M3ZV27</accession>
<reference evidence="2" key="1">
    <citation type="submission" date="2018-01" db="EMBL/GenBank/DDBJ databases">
        <title>An insight into the sialome of Amazonian anophelines.</title>
        <authorList>
            <person name="Ribeiro J.M."/>
            <person name="Scarpassa V."/>
            <person name="Calvo E."/>
        </authorList>
    </citation>
    <scope>NUCLEOTIDE SEQUENCE</scope>
    <source>
        <tissue evidence="2">Salivary glands</tissue>
    </source>
</reference>
<evidence type="ECO:0000313" key="2">
    <source>
        <dbReference type="EMBL" id="MBW32371.1"/>
    </source>
</evidence>
<name>A0A2M3ZV27_9DIPT</name>
<keyword evidence="1" id="KW-0472">Membrane</keyword>
<protein>
    <submittedName>
        <fullName evidence="2">Putative secreted peptide</fullName>
    </submittedName>
</protein>